<organism evidence="2 3">
    <name type="scientific">Polarella glacialis</name>
    <name type="common">Dinoflagellate</name>
    <dbReference type="NCBI Taxonomy" id="89957"/>
    <lineage>
        <taxon>Eukaryota</taxon>
        <taxon>Sar</taxon>
        <taxon>Alveolata</taxon>
        <taxon>Dinophyceae</taxon>
        <taxon>Suessiales</taxon>
        <taxon>Suessiaceae</taxon>
        <taxon>Polarella</taxon>
    </lineage>
</organism>
<accession>A0A813GBU9</accession>
<feature type="compositionally biased region" description="Basic and acidic residues" evidence="1">
    <location>
        <begin position="15"/>
        <end position="24"/>
    </location>
</feature>
<sequence>MSESSPESPPPREGSPPRRSEAEPQRCSSDAALGFELERYLVFLRSAEIKRSLRT</sequence>
<dbReference type="AlphaFoldDB" id="A0A813GBU9"/>
<proteinExistence type="predicted"/>
<keyword evidence="3" id="KW-1185">Reference proteome</keyword>
<dbReference type="Proteomes" id="UP000654075">
    <property type="component" value="Unassembled WGS sequence"/>
</dbReference>
<evidence type="ECO:0000256" key="1">
    <source>
        <dbReference type="SAM" id="MobiDB-lite"/>
    </source>
</evidence>
<protein>
    <submittedName>
        <fullName evidence="2">Uncharacterized protein</fullName>
    </submittedName>
</protein>
<dbReference type="EMBL" id="CAJNNV010027795">
    <property type="protein sequence ID" value="CAE8621663.1"/>
    <property type="molecule type" value="Genomic_DNA"/>
</dbReference>
<feature type="region of interest" description="Disordered" evidence="1">
    <location>
        <begin position="1"/>
        <end position="27"/>
    </location>
</feature>
<comment type="caution">
    <text evidence="2">The sequence shown here is derived from an EMBL/GenBank/DDBJ whole genome shotgun (WGS) entry which is preliminary data.</text>
</comment>
<gene>
    <name evidence="2" type="ORF">PGLA1383_LOCUS39183</name>
</gene>
<name>A0A813GBU9_POLGL</name>
<feature type="non-terminal residue" evidence="2">
    <location>
        <position position="55"/>
    </location>
</feature>
<evidence type="ECO:0000313" key="2">
    <source>
        <dbReference type="EMBL" id="CAE8621663.1"/>
    </source>
</evidence>
<evidence type="ECO:0000313" key="3">
    <source>
        <dbReference type="Proteomes" id="UP000654075"/>
    </source>
</evidence>
<reference evidence="2" key="1">
    <citation type="submission" date="2021-02" db="EMBL/GenBank/DDBJ databases">
        <authorList>
            <person name="Dougan E. K."/>
            <person name="Rhodes N."/>
            <person name="Thang M."/>
            <person name="Chan C."/>
        </authorList>
    </citation>
    <scope>NUCLEOTIDE SEQUENCE</scope>
</reference>